<dbReference type="Proteomes" id="UP000321408">
    <property type="component" value="Chromosome"/>
</dbReference>
<protein>
    <recommendedName>
        <fullName evidence="3">TFIIB-type domain-containing protein</fullName>
    </recommendedName>
</protein>
<evidence type="ECO:0000313" key="1">
    <source>
        <dbReference type="EMBL" id="QEE17070.1"/>
    </source>
</evidence>
<name>A0A5B9DE47_9ARCH</name>
<proteinExistence type="predicted"/>
<dbReference type="KEGG" id="psyt:DSAG12_02902"/>
<keyword evidence="2" id="KW-1185">Reference proteome</keyword>
<reference evidence="1 2" key="1">
    <citation type="journal article" date="2020" name="Nature">
        <title>Isolation of an archaeon at the prokaryote-eukaryote interface.</title>
        <authorList>
            <person name="Imachi H."/>
            <person name="Nobu M.K."/>
            <person name="Nakahara N."/>
            <person name="Morono Y."/>
            <person name="Ogawara M."/>
            <person name="Takaki Y."/>
            <person name="Takano Y."/>
            <person name="Uematsu K."/>
            <person name="Ikuta T."/>
            <person name="Ito M."/>
            <person name="Matsui Y."/>
            <person name="Miyazaki M."/>
            <person name="Murata K."/>
            <person name="Saito Y."/>
            <person name="Sakai S."/>
            <person name="Song C."/>
            <person name="Tasumi E."/>
            <person name="Yamanaka Y."/>
            <person name="Yamaguchi T."/>
            <person name="Kamagata Y."/>
            <person name="Tamaki H."/>
            <person name="Takai K."/>
        </authorList>
    </citation>
    <scope>NUCLEOTIDE SEQUENCE [LARGE SCALE GENOMIC DNA]</scope>
    <source>
        <strain evidence="1 2">MK-D1</strain>
    </source>
</reference>
<reference evidence="1 2" key="2">
    <citation type="journal article" date="2024" name="Int. J. Syst. Evol. Microbiol.">
        <title>Promethearchaeum syntrophicum gen. nov., sp. nov., an anaerobic, obligately syntrophic archaeon, the first isolate of the lineage 'Asgard' archaea, and proposal of the new archaeal phylum Promethearchaeota phyl. nov. and kingdom Promethearchaeati regn. nov.</title>
        <authorList>
            <person name="Imachi H."/>
            <person name="Nobu M.K."/>
            <person name="Kato S."/>
            <person name="Takaki Y."/>
            <person name="Miyazaki M."/>
            <person name="Miyata M."/>
            <person name="Ogawara M."/>
            <person name="Saito Y."/>
            <person name="Sakai S."/>
            <person name="Tahara Y.O."/>
            <person name="Takano Y."/>
            <person name="Tasumi E."/>
            <person name="Uematsu K."/>
            <person name="Yoshimura T."/>
            <person name="Itoh T."/>
            <person name="Ohkuma M."/>
            <person name="Takai K."/>
        </authorList>
    </citation>
    <scope>NUCLEOTIDE SEQUENCE [LARGE SCALE GENOMIC DNA]</scope>
    <source>
        <strain evidence="1 2">MK-D1</strain>
    </source>
</reference>
<dbReference type="AlphaFoldDB" id="A0A5B9DE47"/>
<dbReference type="RefSeq" id="WP_147663989.1">
    <property type="nucleotide sequence ID" value="NZ_CP042905.2"/>
</dbReference>
<sequence length="73" mass="8725">MEVDKKMAKCPECGGEMIGKMKRKICETCGLALTPTEYDREWRRIHSSKYTKDEDPESKRKREYLDWYESSKN</sequence>
<organism evidence="1 2">
    <name type="scientific">Promethearchaeum syntrophicum</name>
    <dbReference type="NCBI Taxonomy" id="2594042"/>
    <lineage>
        <taxon>Archaea</taxon>
        <taxon>Promethearchaeati</taxon>
        <taxon>Promethearchaeota</taxon>
        <taxon>Promethearchaeia</taxon>
        <taxon>Promethearchaeales</taxon>
        <taxon>Promethearchaeaceae</taxon>
        <taxon>Promethearchaeum</taxon>
    </lineage>
</organism>
<accession>A0A5B9DE47</accession>
<dbReference type="EMBL" id="CP042905">
    <property type="protein sequence ID" value="QEE17070.1"/>
    <property type="molecule type" value="Genomic_DNA"/>
</dbReference>
<evidence type="ECO:0008006" key="3">
    <source>
        <dbReference type="Google" id="ProtNLM"/>
    </source>
</evidence>
<gene>
    <name evidence="1" type="ORF">DSAG12_02902</name>
</gene>
<dbReference type="GeneID" id="41330880"/>
<evidence type="ECO:0000313" key="2">
    <source>
        <dbReference type="Proteomes" id="UP000321408"/>
    </source>
</evidence>